<reference evidence="1" key="1">
    <citation type="journal article" date="2020" name="BMC Genomics">
        <title>Correction to: Identification and distribution of gene clusters required for synthesis of sphingolipid metabolism inhibitors in diverse species of the filamentous fungus Fusarium.</title>
        <authorList>
            <person name="Kim H.S."/>
            <person name="Lohmar J.M."/>
            <person name="Busman M."/>
            <person name="Brown D.W."/>
            <person name="Naumann T.A."/>
            <person name="Divon H.H."/>
            <person name="Lysoe E."/>
            <person name="Uhlig S."/>
            <person name="Proctor R.H."/>
        </authorList>
    </citation>
    <scope>NUCLEOTIDE SEQUENCE</scope>
    <source>
        <strain evidence="1">NRRL 20472</strain>
    </source>
</reference>
<reference evidence="1" key="2">
    <citation type="submission" date="2020-05" db="EMBL/GenBank/DDBJ databases">
        <authorList>
            <person name="Kim H.-S."/>
            <person name="Proctor R.H."/>
            <person name="Brown D.W."/>
        </authorList>
    </citation>
    <scope>NUCLEOTIDE SEQUENCE</scope>
    <source>
        <strain evidence="1">NRRL 20472</strain>
    </source>
</reference>
<name>A0A8H4X5M8_9HYPO</name>
<dbReference type="AlphaFoldDB" id="A0A8H4X5M8"/>
<sequence length="175" mass="20211">MLPDWMSIPRLCGLMPPQRDPLPSLPSFQEFNDTISALARTNAPPCRWTPPPSPRYELPHNSAAYNYKNIICFKTMSSSVTNGGAPYTRPSINLSSQTRGIRADRRYTTEETDWILDAVRVRKLTWKQIKEEFSVRFPNDLKRTEQGLQGLYYRKNNSRSVRNLKSRTFALTQRG</sequence>
<proteinExistence type="predicted"/>
<dbReference type="Proteomes" id="UP000622797">
    <property type="component" value="Unassembled WGS sequence"/>
</dbReference>
<evidence type="ECO:0000313" key="2">
    <source>
        <dbReference type="Proteomes" id="UP000622797"/>
    </source>
</evidence>
<evidence type="ECO:0000313" key="1">
    <source>
        <dbReference type="EMBL" id="KAF4962837.1"/>
    </source>
</evidence>
<dbReference type="EMBL" id="JABEXW010000518">
    <property type="protein sequence ID" value="KAF4962837.1"/>
    <property type="molecule type" value="Genomic_DNA"/>
</dbReference>
<gene>
    <name evidence="1" type="ORF">FSARC_9120</name>
</gene>
<accession>A0A8H4X5M8</accession>
<organism evidence="1 2">
    <name type="scientific">Fusarium sarcochroum</name>
    <dbReference type="NCBI Taxonomy" id="1208366"/>
    <lineage>
        <taxon>Eukaryota</taxon>
        <taxon>Fungi</taxon>
        <taxon>Dikarya</taxon>
        <taxon>Ascomycota</taxon>
        <taxon>Pezizomycotina</taxon>
        <taxon>Sordariomycetes</taxon>
        <taxon>Hypocreomycetidae</taxon>
        <taxon>Hypocreales</taxon>
        <taxon>Nectriaceae</taxon>
        <taxon>Fusarium</taxon>
        <taxon>Fusarium lateritium species complex</taxon>
    </lineage>
</organism>
<protein>
    <submittedName>
        <fullName evidence="1">Uncharacterized protein</fullName>
    </submittedName>
</protein>
<keyword evidence="2" id="KW-1185">Reference proteome</keyword>
<comment type="caution">
    <text evidence="1">The sequence shown here is derived from an EMBL/GenBank/DDBJ whole genome shotgun (WGS) entry which is preliminary data.</text>
</comment>